<dbReference type="Proteomes" id="UP000247569">
    <property type="component" value="Unassembled WGS sequence"/>
</dbReference>
<proteinExistence type="predicted"/>
<name>A0A318K4P7_9NOCA</name>
<sequence length="302" mass="31443">MPGRRSVRHRGLALGSGSARSPAAACRVRGGLTGGYRRFGCLRRVSRRCGCGSAGGGACARSATSPRTTAALGFSGVLRRGRRILGRRCGLDQRRGLGAVGVGVGDGRFEAELREHHLHHAAGAATVGAHPDGGDLAIERAALAHQLAILGGRVRAVEQGAAGARPGAPKSFAHTDLQVDDGAVAQQRPGVLGQHRAAAERDDAALGEDGAADHPLLDPAELRLTVGGEDLRNGATGLPLDARVGVVQLDAEFLRELAADRRFPRARRSDQHHARRARIGLHDHGVLGSAVALCGRALIRFT</sequence>
<keyword evidence="2" id="KW-1185">Reference proteome</keyword>
<evidence type="ECO:0000313" key="2">
    <source>
        <dbReference type="Proteomes" id="UP000247569"/>
    </source>
</evidence>
<accession>A0A318K4P7</accession>
<reference evidence="1 2" key="1">
    <citation type="submission" date="2018-05" db="EMBL/GenBank/DDBJ databases">
        <title>Genomic Encyclopedia of Type Strains, Phase IV (KMG-IV): sequencing the most valuable type-strain genomes for metagenomic binning, comparative biology and taxonomic classification.</title>
        <authorList>
            <person name="Goeker M."/>
        </authorList>
    </citation>
    <scope>NUCLEOTIDE SEQUENCE [LARGE SCALE GENOMIC DNA]</scope>
    <source>
        <strain evidence="1 2">DSM 44704</strain>
    </source>
</reference>
<dbReference type="AlphaFoldDB" id="A0A318K4P7"/>
<comment type="caution">
    <text evidence="1">The sequence shown here is derived from an EMBL/GenBank/DDBJ whole genome shotgun (WGS) entry which is preliminary data.</text>
</comment>
<evidence type="ECO:0000313" key="1">
    <source>
        <dbReference type="EMBL" id="PXX57857.1"/>
    </source>
</evidence>
<gene>
    <name evidence="1" type="ORF">DFR70_11687</name>
</gene>
<organism evidence="1 2">
    <name type="scientific">Nocardia tenerifensis</name>
    <dbReference type="NCBI Taxonomy" id="228006"/>
    <lineage>
        <taxon>Bacteria</taxon>
        <taxon>Bacillati</taxon>
        <taxon>Actinomycetota</taxon>
        <taxon>Actinomycetes</taxon>
        <taxon>Mycobacteriales</taxon>
        <taxon>Nocardiaceae</taxon>
        <taxon>Nocardia</taxon>
    </lineage>
</organism>
<protein>
    <submittedName>
        <fullName evidence="1">Uncharacterized protein</fullName>
    </submittedName>
</protein>
<dbReference type="EMBL" id="QJKF01000016">
    <property type="protein sequence ID" value="PXX57857.1"/>
    <property type="molecule type" value="Genomic_DNA"/>
</dbReference>